<dbReference type="SUPFAM" id="SSF89392">
    <property type="entry name" value="Prokaryotic lipoproteins and lipoprotein localization factors"/>
    <property type="match status" value="1"/>
</dbReference>
<comment type="caution">
    <text evidence="3">The sequence shown here is derived from an EMBL/GenBank/DDBJ whole genome shotgun (WGS) entry which is preliminary data.</text>
</comment>
<evidence type="ECO:0000256" key="1">
    <source>
        <dbReference type="SAM" id="Phobius"/>
    </source>
</evidence>
<sequence>MEDKEKILSDYIDQLNAERKPKEHENIVGSPELEELFDTVRLIRSLKEPAFPNSDYANKLPSAVKRRLSHKTLIVKPRRPWFMGAAAVAAVFIIVVMLNAMLPFGRTNIVYAMEQAFQEIQAYHGFMEIVEINGEGSEFTQVKVEVWADKEGSYYVKALEGAQKGLITVNNSQKKWQLRPEEKEVYVFSAFPDPYRFTFELGKEVEDVKNALEAKVVGEEIIAGRKASILEVVPKGGAAYRIWVDKETNLPLQKESAMQNGLQYRVTYTKMDLREDIPAELIAYNLPSGFKEINTKPEQIVTNLVEAQEIVEFVPRVPENIPPEYHEDSITVETNTKTVKLNYVTKDQSKRVVLLQNKSINGFKPASTAMIGKIGNSTAEIQSPIQEGIGILGGGGPYAGVTDISAIRWQQDGFEYAVAGNVSLEEMVVFIKGLTDGTVEIPSDGEKASMKPQIEVPMDFEIEENEQKSVDGGHSPWKLDPAFVAQVFVSLKISPEGIQGEYPIKEEALKVIQNTGKETIVEISGDNTPIRRVYLKRLIRQDATGIWTVVGYDPVDER</sequence>
<dbReference type="PANTHER" id="PTHR37507">
    <property type="entry name" value="SPORULATION PROTEIN YDCC"/>
    <property type="match status" value="1"/>
</dbReference>
<dbReference type="PANTHER" id="PTHR37507:SF2">
    <property type="entry name" value="SPORULATION PROTEIN YDCC"/>
    <property type="match status" value="1"/>
</dbReference>
<dbReference type="RefSeq" id="WP_184307307.1">
    <property type="nucleotide sequence ID" value="NZ_JACHEN010000001.1"/>
</dbReference>
<protein>
    <submittedName>
        <fullName evidence="3">Outer membrane lipoprotein-sorting protein</fullName>
    </submittedName>
</protein>
<organism evidence="3 4">
    <name type="scientific">Anaerosolibacter carboniphilus</name>
    <dbReference type="NCBI Taxonomy" id="1417629"/>
    <lineage>
        <taxon>Bacteria</taxon>
        <taxon>Bacillati</taxon>
        <taxon>Bacillota</taxon>
        <taxon>Clostridia</taxon>
        <taxon>Peptostreptococcales</taxon>
        <taxon>Thermotaleaceae</taxon>
        <taxon>Anaerosolibacter</taxon>
    </lineage>
</organism>
<dbReference type="InterPro" id="IPR052944">
    <property type="entry name" value="Sporulation_related"/>
</dbReference>
<name>A0A841KVE1_9FIRM</name>
<dbReference type="Proteomes" id="UP000579281">
    <property type="component" value="Unassembled WGS sequence"/>
</dbReference>
<keyword evidence="1" id="KW-0812">Transmembrane</keyword>
<keyword evidence="1" id="KW-0472">Membrane</keyword>
<accession>A0A841KVE1</accession>
<dbReference type="InterPro" id="IPR033434">
    <property type="entry name" value="MucB/RseB_N"/>
</dbReference>
<dbReference type="AlphaFoldDB" id="A0A841KVE1"/>
<evidence type="ECO:0000313" key="3">
    <source>
        <dbReference type="EMBL" id="MBB6214159.1"/>
    </source>
</evidence>
<gene>
    <name evidence="3" type="ORF">HNQ80_000228</name>
</gene>
<dbReference type="InterPro" id="IPR029046">
    <property type="entry name" value="LolA/LolB/LppX"/>
</dbReference>
<keyword evidence="1" id="KW-1133">Transmembrane helix</keyword>
<evidence type="ECO:0000313" key="4">
    <source>
        <dbReference type="Proteomes" id="UP000579281"/>
    </source>
</evidence>
<keyword evidence="3" id="KW-0449">Lipoprotein</keyword>
<proteinExistence type="predicted"/>
<dbReference type="Pfam" id="PF03888">
    <property type="entry name" value="MucB_RseB"/>
    <property type="match status" value="1"/>
</dbReference>
<keyword evidence="4" id="KW-1185">Reference proteome</keyword>
<dbReference type="EMBL" id="JACHEN010000001">
    <property type="protein sequence ID" value="MBB6214159.1"/>
    <property type="molecule type" value="Genomic_DNA"/>
</dbReference>
<dbReference type="Gene3D" id="2.50.20.10">
    <property type="entry name" value="Lipoprotein localisation LolA/LolB/LppX"/>
    <property type="match status" value="1"/>
</dbReference>
<feature type="transmembrane region" description="Helical" evidence="1">
    <location>
        <begin position="81"/>
        <end position="102"/>
    </location>
</feature>
<evidence type="ECO:0000259" key="2">
    <source>
        <dbReference type="Pfam" id="PF03888"/>
    </source>
</evidence>
<reference evidence="3 4" key="1">
    <citation type="submission" date="2020-08" db="EMBL/GenBank/DDBJ databases">
        <title>Genomic Encyclopedia of Type Strains, Phase IV (KMG-IV): sequencing the most valuable type-strain genomes for metagenomic binning, comparative biology and taxonomic classification.</title>
        <authorList>
            <person name="Goeker M."/>
        </authorList>
    </citation>
    <scope>NUCLEOTIDE SEQUENCE [LARGE SCALE GENOMIC DNA]</scope>
    <source>
        <strain evidence="3 4">DSM 103526</strain>
    </source>
</reference>
<feature type="domain" description="MucB/RseB N-terminal" evidence="2">
    <location>
        <begin position="147"/>
        <end position="277"/>
    </location>
</feature>